<sequence>MACQESEYLDDQKKCVPCRKCMPGQELSKDCGDGSGGDAQCVACPPRKFKDRWGHHGCKPCLSCALINRLQKSNCTATADAVCGECLPGFYRKARISGQLEWDTLWMMFAGRSRTNLVKVAVPTVPPQDTALLALTSSALVIIVLVLLALSIIYCKQFWKSQCQRAVQFISDGEAVGLQLPSLQPDMDLPPAIAVSSASKAQLGRSLLESQPLIRASGHGDCLEGVLPPPTPRQGRPGTVEALAPLSSCASEMQHKWPHAPVECTELDLQKFSTQAEFVGGE</sequence>
<protein>
    <submittedName>
        <fullName evidence="12">TNR27 factor</fullName>
    </submittedName>
</protein>
<dbReference type="InterPro" id="IPR001368">
    <property type="entry name" value="TNFR/NGFR_Cys_rich_reg"/>
</dbReference>
<evidence type="ECO:0000256" key="8">
    <source>
        <dbReference type="ARBA" id="ARBA00023180"/>
    </source>
</evidence>
<dbReference type="FunFam" id="2.10.50.10:FF:000003">
    <property type="entry name" value="Tumor necrosis factor receptor superfamily member 19"/>
    <property type="match status" value="1"/>
</dbReference>
<keyword evidence="13" id="KW-1185">Reference proteome</keyword>
<feature type="non-terminal residue" evidence="12">
    <location>
        <position position="1"/>
    </location>
</feature>
<evidence type="ECO:0000256" key="9">
    <source>
        <dbReference type="PROSITE-ProRule" id="PRU00206"/>
    </source>
</evidence>
<gene>
    <name evidence="12" type="primary">Eda2r</name>
    <name evidence="12" type="ORF">PORRUF_R13360</name>
</gene>
<dbReference type="Gene3D" id="2.10.50.10">
    <property type="entry name" value="Tumor Necrosis Factor Receptor, subunit A, domain 2"/>
    <property type="match status" value="2"/>
</dbReference>
<dbReference type="GO" id="GO:0043123">
    <property type="term" value="P:positive regulation of canonical NF-kappaB signal transduction"/>
    <property type="evidence" value="ECO:0007669"/>
    <property type="project" value="InterPro"/>
</dbReference>
<evidence type="ECO:0000259" key="11">
    <source>
        <dbReference type="PROSITE" id="PS50050"/>
    </source>
</evidence>
<dbReference type="InterPro" id="IPR047526">
    <property type="entry name" value="TNR19/27/EDAR"/>
</dbReference>
<evidence type="ECO:0000256" key="10">
    <source>
        <dbReference type="SAM" id="Phobius"/>
    </source>
</evidence>
<keyword evidence="7" id="KW-0675">Receptor</keyword>
<evidence type="ECO:0000256" key="1">
    <source>
        <dbReference type="ARBA" id="ARBA00004167"/>
    </source>
</evidence>
<dbReference type="PANTHER" id="PTHR12120:SF8">
    <property type="entry name" value="TUMOR NECROSIS FACTOR RECEPTOR SUPERFAMILY MEMBER 27"/>
    <property type="match status" value="1"/>
</dbReference>
<evidence type="ECO:0000256" key="4">
    <source>
        <dbReference type="ARBA" id="ARBA00022989"/>
    </source>
</evidence>
<dbReference type="InterPro" id="IPR009030">
    <property type="entry name" value="Growth_fac_rcpt_cys_sf"/>
</dbReference>
<evidence type="ECO:0000313" key="12">
    <source>
        <dbReference type="EMBL" id="NXY35003.1"/>
    </source>
</evidence>
<feature type="transmembrane region" description="Helical" evidence="10">
    <location>
        <begin position="131"/>
        <end position="155"/>
    </location>
</feature>
<evidence type="ECO:0000256" key="7">
    <source>
        <dbReference type="ARBA" id="ARBA00023170"/>
    </source>
</evidence>
<keyword evidence="8" id="KW-0325">Glycoprotein</keyword>
<comment type="subcellular location">
    <subcellularLocation>
        <location evidence="1">Membrane</location>
        <topology evidence="1">Single-pass membrane protein</topology>
    </subcellularLocation>
</comment>
<proteinExistence type="predicted"/>
<keyword evidence="3" id="KW-0677">Repeat</keyword>
<feature type="domain" description="TNFR-Cys" evidence="11">
    <location>
        <begin position="43"/>
        <end position="83"/>
    </location>
</feature>
<comment type="caution">
    <text evidence="9">Lacks conserved residue(s) required for the propagation of feature annotation.</text>
</comment>
<comment type="caution">
    <text evidence="12">The sequence shown here is derived from an EMBL/GenBank/DDBJ whole genome shotgun (WGS) entry which is preliminary data.</text>
</comment>
<dbReference type="SUPFAM" id="SSF57184">
    <property type="entry name" value="Growth factor receptor domain"/>
    <property type="match status" value="1"/>
</dbReference>
<dbReference type="SMART" id="SM00208">
    <property type="entry name" value="TNFR"/>
    <property type="match status" value="2"/>
</dbReference>
<reference evidence="12 13" key="1">
    <citation type="submission" date="2020-02" db="EMBL/GenBank/DDBJ databases">
        <title>Bird 10,000 Genomes (B10K) Project - Family phase.</title>
        <authorList>
            <person name="Zhang G."/>
        </authorList>
    </citation>
    <scope>NUCLEOTIDE SEQUENCE [LARGE SCALE GENOMIC DNA]</scope>
    <source>
        <strain evidence="12">B10K-IZ-033-81</strain>
        <tissue evidence="12">Muscle</tissue>
    </source>
</reference>
<feature type="repeat" description="TNFR-Cys" evidence="9">
    <location>
        <begin position="43"/>
        <end position="83"/>
    </location>
</feature>
<keyword evidence="6 9" id="KW-1015">Disulfide bond</keyword>
<accession>A0A7L4J1W7</accession>
<dbReference type="Pfam" id="PF00020">
    <property type="entry name" value="TNFR_c6"/>
    <property type="match status" value="2"/>
</dbReference>
<evidence type="ECO:0000256" key="5">
    <source>
        <dbReference type="ARBA" id="ARBA00023136"/>
    </source>
</evidence>
<keyword evidence="5 10" id="KW-0472">Membrane</keyword>
<dbReference type="GO" id="GO:0005886">
    <property type="term" value="C:plasma membrane"/>
    <property type="evidence" value="ECO:0007669"/>
    <property type="project" value="InterPro"/>
</dbReference>
<feature type="repeat" description="TNFR-Cys" evidence="9">
    <location>
        <begin position="2"/>
        <end position="41"/>
    </location>
</feature>
<keyword evidence="4 10" id="KW-1133">Transmembrane helix</keyword>
<dbReference type="InterPro" id="IPR022319">
    <property type="entry name" value="TNFR_27"/>
</dbReference>
<dbReference type="PROSITE" id="PS50050">
    <property type="entry name" value="TNFR_NGFR_2"/>
    <property type="match status" value="2"/>
</dbReference>
<feature type="disulfide bond" evidence="9">
    <location>
        <begin position="18"/>
        <end position="31"/>
    </location>
</feature>
<name>A0A7L4J1W7_9PASS</name>
<dbReference type="PANTHER" id="PTHR12120">
    <property type="entry name" value="TNFR-CYS DOMAIN-CONTAINING PROTEIN"/>
    <property type="match status" value="1"/>
</dbReference>
<organism evidence="12 13">
    <name type="scientific">Pomatorhinus ruficollis</name>
    <name type="common">streak-breasted scimitar babbler</name>
    <dbReference type="NCBI Taxonomy" id="932028"/>
    <lineage>
        <taxon>Eukaryota</taxon>
        <taxon>Metazoa</taxon>
        <taxon>Chordata</taxon>
        <taxon>Craniata</taxon>
        <taxon>Vertebrata</taxon>
        <taxon>Euteleostomi</taxon>
        <taxon>Archelosauria</taxon>
        <taxon>Archosauria</taxon>
        <taxon>Dinosauria</taxon>
        <taxon>Saurischia</taxon>
        <taxon>Theropoda</taxon>
        <taxon>Coelurosauria</taxon>
        <taxon>Aves</taxon>
        <taxon>Neognathae</taxon>
        <taxon>Neoaves</taxon>
        <taxon>Telluraves</taxon>
        <taxon>Australaves</taxon>
        <taxon>Passeriformes</taxon>
        <taxon>Sylvioidea</taxon>
        <taxon>Timaliidae</taxon>
        <taxon>Pomatorhinus</taxon>
    </lineage>
</organism>
<dbReference type="GO" id="GO:0046330">
    <property type="term" value="P:positive regulation of JNK cascade"/>
    <property type="evidence" value="ECO:0007669"/>
    <property type="project" value="InterPro"/>
</dbReference>
<evidence type="ECO:0000256" key="2">
    <source>
        <dbReference type="ARBA" id="ARBA00022692"/>
    </source>
</evidence>
<feature type="non-terminal residue" evidence="12">
    <location>
        <position position="282"/>
    </location>
</feature>
<dbReference type="Proteomes" id="UP000572837">
    <property type="component" value="Unassembled WGS sequence"/>
</dbReference>
<dbReference type="PROSITE" id="PS00652">
    <property type="entry name" value="TNFR_NGFR_1"/>
    <property type="match status" value="2"/>
</dbReference>
<evidence type="ECO:0000256" key="3">
    <source>
        <dbReference type="ARBA" id="ARBA00022737"/>
    </source>
</evidence>
<evidence type="ECO:0000313" key="13">
    <source>
        <dbReference type="Proteomes" id="UP000572837"/>
    </source>
</evidence>
<dbReference type="EMBL" id="VZSW01000627">
    <property type="protein sequence ID" value="NXY35003.1"/>
    <property type="molecule type" value="Genomic_DNA"/>
</dbReference>
<feature type="domain" description="TNFR-Cys" evidence="11">
    <location>
        <begin position="2"/>
        <end position="41"/>
    </location>
</feature>
<evidence type="ECO:0000256" key="6">
    <source>
        <dbReference type="ARBA" id="ARBA00023157"/>
    </source>
</evidence>
<dbReference type="AlphaFoldDB" id="A0A7L4J1W7"/>
<dbReference type="GO" id="GO:0005031">
    <property type="term" value="F:tumor necrosis factor receptor activity"/>
    <property type="evidence" value="ECO:0007669"/>
    <property type="project" value="InterPro"/>
</dbReference>
<dbReference type="PRINTS" id="PR01973">
    <property type="entry name" value="TNFACTORR27"/>
</dbReference>
<keyword evidence="2 10" id="KW-0812">Transmembrane</keyword>